<keyword evidence="6 11" id="KW-0863">Zinc-finger</keyword>
<dbReference type="EMBL" id="LDAU01000054">
    <property type="protein sequence ID" value="KRX09119.1"/>
    <property type="molecule type" value="Genomic_DNA"/>
</dbReference>
<evidence type="ECO:0000256" key="11">
    <source>
        <dbReference type="PROSITE-ProRule" id="PRU00134"/>
    </source>
</evidence>
<dbReference type="Pfam" id="PF01753">
    <property type="entry name" value="zf-MYND"/>
    <property type="match status" value="1"/>
</dbReference>
<evidence type="ECO:0000313" key="15">
    <source>
        <dbReference type="Proteomes" id="UP000054937"/>
    </source>
</evidence>
<dbReference type="EC" id="3.4.19.12" evidence="3"/>
<reference evidence="14 15" key="1">
    <citation type="journal article" date="2015" name="Sci. Rep.">
        <title>Genome of the facultative scuticociliatosis pathogen Pseudocohnilembus persalinus provides insight into its virulence through horizontal gene transfer.</title>
        <authorList>
            <person name="Xiong J."/>
            <person name="Wang G."/>
            <person name="Cheng J."/>
            <person name="Tian M."/>
            <person name="Pan X."/>
            <person name="Warren A."/>
            <person name="Jiang C."/>
            <person name="Yuan D."/>
            <person name="Miao W."/>
        </authorList>
    </citation>
    <scope>NUCLEOTIDE SEQUENCE [LARGE SCALE GENOMIC DNA]</scope>
    <source>
        <strain evidence="14">36N120E</strain>
    </source>
</reference>
<dbReference type="InterPro" id="IPR001394">
    <property type="entry name" value="Peptidase_C19_UCH"/>
</dbReference>
<keyword evidence="10" id="KW-0862">Zinc</keyword>
<dbReference type="PANTHER" id="PTHR21646:SF24">
    <property type="entry name" value="UBIQUITIN CARBOXYL-TERMINAL HYDROLASE"/>
    <property type="match status" value="1"/>
</dbReference>
<dbReference type="PROSITE" id="PS50235">
    <property type="entry name" value="USP_3"/>
    <property type="match status" value="1"/>
</dbReference>
<dbReference type="InterPro" id="IPR050185">
    <property type="entry name" value="Ub_carboxyl-term_hydrolase"/>
</dbReference>
<keyword evidence="8" id="KW-0378">Hydrolase</keyword>
<dbReference type="InParanoid" id="A0A0V0R3Q2"/>
<dbReference type="InterPro" id="IPR035927">
    <property type="entry name" value="DUSP-like_sf"/>
</dbReference>
<dbReference type="PANTHER" id="PTHR21646">
    <property type="entry name" value="UBIQUITIN CARBOXYL-TERMINAL HYDROLASE"/>
    <property type="match status" value="1"/>
</dbReference>
<comment type="similarity">
    <text evidence="2">Belongs to the peptidase C19 family.</text>
</comment>
<evidence type="ECO:0000256" key="9">
    <source>
        <dbReference type="ARBA" id="ARBA00022807"/>
    </source>
</evidence>
<evidence type="ECO:0000313" key="14">
    <source>
        <dbReference type="EMBL" id="KRX09119.1"/>
    </source>
</evidence>
<keyword evidence="7" id="KW-0833">Ubl conjugation pathway</keyword>
<dbReference type="PROSITE" id="PS00972">
    <property type="entry name" value="USP_1"/>
    <property type="match status" value="1"/>
</dbReference>
<feature type="domain" description="MYND-type" evidence="13">
    <location>
        <begin position="307"/>
        <end position="344"/>
    </location>
</feature>
<evidence type="ECO:0000256" key="7">
    <source>
        <dbReference type="ARBA" id="ARBA00022786"/>
    </source>
</evidence>
<dbReference type="InterPro" id="IPR038765">
    <property type="entry name" value="Papain-like_cys_pep_sf"/>
</dbReference>
<dbReference type="Gene3D" id="6.10.140.2220">
    <property type="match status" value="1"/>
</dbReference>
<dbReference type="InterPro" id="IPR002893">
    <property type="entry name" value="Znf_MYND"/>
</dbReference>
<dbReference type="SUPFAM" id="SSF143791">
    <property type="entry name" value="DUSP-like"/>
    <property type="match status" value="1"/>
</dbReference>
<dbReference type="AlphaFoldDB" id="A0A0V0R3Q2"/>
<dbReference type="GO" id="GO:0008270">
    <property type="term" value="F:zinc ion binding"/>
    <property type="evidence" value="ECO:0007669"/>
    <property type="project" value="UniProtKB-KW"/>
</dbReference>
<comment type="catalytic activity">
    <reaction evidence="1">
        <text>Thiol-dependent hydrolysis of ester, thioester, amide, peptide and isopeptide bonds formed by the C-terminal Gly of ubiquitin (a 76-residue protein attached to proteins as an intracellular targeting signal).</text>
        <dbReference type="EC" id="3.4.19.12"/>
    </reaction>
</comment>
<keyword evidence="5" id="KW-0479">Metal-binding</keyword>
<organism evidence="14 15">
    <name type="scientific">Pseudocohnilembus persalinus</name>
    <name type="common">Ciliate</name>
    <dbReference type="NCBI Taxonomy" id="266149"/>
    <lineage>
        <taxon>Eukaryota</taxon>
        <taxon>Sar</taxon>
        <taxon>Alveolata</taxon>
        <taxon>Ciliophora</taxon>
        <taxon>Intramacronucleata</taxon>
        <taxon>Oligohymenophorea</taxon>
        <taxon>Scuticociliatia</taxon>
        <taxon>Philasterida</taxon>
        <taxon>Pseudocohnilembidae</taxon>
        <taxon>Pseudocohnilembus</taxon>
    </lineage>
</organism>
<evidence type="ECO:0000256" key="10">
    <source>
        <dbReference type="ARBA" id="ARBA00022833"/>
    </source>
</evidence>
<comment type="caution">
    <text evidence="14">The sequence shown here is derived from an EMBL/GenBank/DDBJ whole genome shotgun (WGS) entry which is preliminary data.</text>
</comment>
<accession>A0A0V0R3Q2</accession>
<evidence type="ECO:0000259" key="12">
    <source>
        <dbReference type="PROSITE" id="PS50235"/>
    </source>
</evidence>
<dbReference type="GO" id="GO:0004843">
    <property type="term" value="F:cysteine-type deubiquitinase activity"/>
    <property type="evidence" value="ECO:0007669"/>
    <property type="project" value="UniProtKB-EC"/>
</dbReference>
<dbReference type="Pfam" id="PF00443">
    <property type="entry name" value="UCH"/>
    <property type="match status" value="1"/>
</dbReference>
<evidence type="ECO:0000256" key="1">
    <source>
        <dbReference type="ARBA" id="ARBA00000707"/>
    </source>
</evidence>
<dbReference type="InterPro" id="IPR018200">
    <property type="entry name" value="USP_CS"/>
</dbReference>
<dbReference type="GO" id="GO:0006508">
    <property type="term" value="P:proteolysis"/>
    <property type="evidence" value="ECO:0007669"/>
    <property type="project" value="UniProtKB-KW"/>
</dbReference>
<name>A0A0V0R3Q2_PSEPJ</name>
<evidence type="ECO:0000256" key="5">
    <source>
        <dbReference type="ARBA" id="ARBA00022723"/>
    </source>
</evidence>
<evidence type="ECO:0000256" key="4">
    <source>
        <dbReference type="ARBA" id="ARBA00022670"/>
    </source>
</evidence>
<dbReference type="Gene3D" id="3.90.70.10">
    <property type="entry name" value="Cysteine proteinases"/>
    <property type="match status" value="1"/>
</dbReference>
<evidence type="ECO:0000256" key="6">
    <source>
        <dbReference type="ARBA" id="ARBA00022771"/>
    </source>
</evidence>
<dbReference type="GO" id="GO:0016579">
    <property type="term" value="P:protein deubiquitination"/>
    <property type="evidence" value="ECO:0007669"/>
    <property type="project" value="InterPro"/>
</dbReference>
<evidence type="ECO:0000259" key="13">
    <source>
        <dbReference type="PROSITE" id="PS50865"/>
    </source>
</evidence>
<protein>
    <recommendedName>
        <fullName evidence="3">ubiquitinyl hydrolase 1</fullName>
        <ecNumber evidence="3">3.4.19.12</ecNumber>
    </recommendedName>
</protein>
<dbReference type="SUPFAM" id="SSF144232">
    <property type="entry name" value="HIT/MYND zinc finger-like"/>
    <property type="match status" value="1"/>
</dbReference>
<keyword evidence="9" id="KW-0788">Thiol protease</keyword>
<evidence type="ECO:0000256" key="8">
    <source>
        <dbReference type="ARBA" id="ARBA00022801"/>
    </source>
</evidence>
<gene>
    <name evidence="14" type="ORF">PPERSA_08835</name>
</gene>
<proteinExistence type="inferred from homology"/>
<keyword evidence="4" id="KW-0645">Protease</keyword>
<dbReference type="InterPro" id="IPR028889">
    <property type="entry name" value="USP"/>
</dbReference>
<feature type="domain" description="USP" evidence="12">
    <location>
        <begin position="365"/>
        <end position="454"/>
    </location>
</feature>
<evidence type="ECO:0000256" key="3">
    <source>
        <dbReference type="ARBA" id="ARBA00012759"/>
    </source>
</evidence>
<dbReference type="PROSITE" id="PS50865">
    <property type="entry name" value="ZF_MYND_2"/>
    <property type="match status" value="1"/>
</dbReference>
<evidence type="ECO:0000256" key="2">
    <source>
        <dbReference type="ARBA" id="ARBA00009085"/>
    </source>
</evidence>
<dbReference type="PROSITE" id="PS01360">
    <property type="entry name" value="ZF_MYND_1"/>
    <property type="match status" value="1"/>
</dbReference>
<keyword evidence="15" id="KW-1185">Reference proteome</keyword>
<dbReference type="SUPFAM" id="SSF54001">
    <property type="entry name" value="Cysteine proteinases"/>
    <property type="match status" value="1"/>
</dbReference>
<dbReference type="OrthoDB" id="292964at2759"/>
<dbReference type="Proteomes" id="UP000054937">
    <property type="component" value="Unassembled WGS sequence"/>
</dbReference>
<sequence length="454" mass="53718">MELEEEQKTQNFPNQDQNNYENIEIIPQIPLSDQQIQKYTEQAKQFKQLYDNFTSITFEKDPNTEYFLLSTKFLKRWKALVSYEEAILDKPLNKFAGGPQIFEKINQDLVVNVGNENISERLNELTQQKQWNEKFQGIPIKRVCHKINDQKIIEVRPLRFNIVFLDHQYLKQMDMQKLTDFKYKYLIQLSKYLSVQEMYDYLQNFLEQKLTSSYIKQNYEIRVWQIDESISEKEFFMKTQKTCQNTCNVDYKIKVDGNYINPEQKDVQNISELNLTAEQLVMVEYRDDKYDSKFCFYNSQVPEMGKCENCTQIKILKHPCSCQQALYCSESCKQKDWVFHEGRCTAPVNEGEKPKQKKDSKLGITGLNNIGNTCFMNSGLQCLSNCFELTQYFLSDLYENDLNIDAPLGTKGELTQQYGRLIYNLWFGNQDSYVPRNFKKILSTYHKIFQGIPD</sequence>